<dbReference type="EMBL" id="CYUE01000022">
    <property type="protein sequence ID" value="CUK27389.1"/>
    <property type="molecule type" value="Genomic_DNA"/>
</dbReference>
<accession>A0A0P1IUW0</accession>
<keyword evidence="2" id="KW-1185">Reference proteome</keyword>
<gene>
    <name evidence="1" type="ORF">TA5114_03217</name>
</gene>
<reference evidence="2" key="1">
    <citation type="submission" date="2015-09" db="EMBL/GenBank/DDBJ databases">
        <authorList>
            <person name="Rodrigo-Torres Lidia"/>
            <person name="Arahal R.David."/>
        </authorList>
    </citation>
    <scope>NUCLEOTIDE SEQUENCE [LARGE SCALE GENOMIC DNA]</scope>
    <source>
        <strain evidence="2">CECT 5114</strain>
    </source>
</reference>
<dbReference type="AlphaFoldDB" id="A0A0P1IUW0"/>
<evidence type="ECO:0000313" key="2">
    <source>
        <dbReference type="Proteomes" id="UP000051184"/>
    </source>
</evidence>
<dbReference type="OrthoDB" id="7691333at2"/>
<protein>
    <submittedName>
        <fullName evidence="1">Hemin uptake protein</fullName>
    </submittedName>
</protein>
<dbReference type="Gene3D" id="2.10.70.10">
    <property type="entry name" value="Complement Module, domain 1"/>
    <property type="match status" value="1"/>
</dbReference>
<dbReference type="RefSeq" id="WP_106387499.1">
    <property type="nucleotide sequence ID" value="NZ_CYTO01000007.1"/>
</dbReference>
<proteinExistence type="predicted"/>
<dbReference type="Proteomes" id="UP000051184">
    <property type="component" value="Unassembled WGS sequence"/>
</dbReference>
<dbReference type="STRING" id="1715691.TA5113_00602"/>
<evidence type="ECO:0000313" key="1">
    <source>
        <dbReference type="EMBL" id="CUK27389.1"/>
    </source>
</evidence>
<dbReference type="InterPro" id="IPR019600">
    <property type="entry name" value="Hemin_uptake_protein_HemP"/>
</dbReference>
<sequence length="52" mass="5781">MNIQTPISELMNNTPVLDAQNITGENGLARIVLNEQVYTLRITRAGKLILTK</sequence>
<name>A0A0P1IUW0_9RHOB</name>
<organism evidence="1 2">
    <name type="scientific">Cognatishimia activa</name>
    <dbReference type="NCBI Taxonomy" id="1715691"/>
    <lineage>
        <taxon>Bacteria</taxon>
        <taxon>Pseudomonadati</taxon>
        <taxon>Pseudomonadota</taxon>
        <taxon>Alphaproteobacteria</taxon>
        <taxon>Rhodobacterales</taxon>
        <taxon>Paracoccaceae</taxon>
        <taxon>Cognatishimia</taxon>
    </lineage>
</organism>
<dbReference type="Pfam" id="PF10636">
    <property type="entry name" value="hemP"/>
    <property type="match status" value="1"/>
</dbReference>